<evidence type="ECO:0000313" key="2">
    <source>
        <dbReference type="Proteomes" id="UP000284024"/>
    </source>
</evidence>
<dbReference type="Proteomes" id="UP000284024">
    <property type="component" value="Unassembled WGS sequence"/>
</dbReference>
<gene>
    <name evidence="1" type="ORF">DW222_14570</name>
</gene>
<sequence>MLLFSFIQAGKKGWMFAVVGAVEMCITGRTMELWETAFTGCGKAPAFPCAVNAFSIGGMVCYAHFHDANISIHP</sequence>
<protein>
    <submittedName>
        <fullName evidence="1">Uncharacterized protein</fullName>
    </submittedName>
</protein>
<evidence type="ECO:0000313" key="1">
    <source>
        <dbReference type="EMBL" id="RHH16758.1"/>
    </source>
</evidence>
<accession>A0A414VZ08</accession>
<name>A0A414VZ08_9FIRM</name>
<proteinExistence type="predicted"/>
<organism evidence="1 2">
    <name type="scientific">Blautia obeum</name>
    <dbReference type="NCBI Taxonomy" id="40520"/>
    <lineage>
        <taxon>Bacteria</taxon>
        <taxon>Bacillati</taxon>
        <taxon>Bacillota</taxon>
        <taxon>Clostridia</taxon>
        <taxon>Lachnospirales</taxon>
        <taxon>Lachnospiraceae</taxon>
        <taxon>Blautia</taxon>
    </lineage>
</organism>
<dbReference type="EMBL" id="QRJH01000008">
    <property type="protein sequence ID" value="RHH16758.1"/>
    <property type="molecule type" value="Genomic_DNA"/>
</dbReference>
<reference evidence="1 2" key="1">
    <citation type="submission" date="2018-08" db="EMBL/GenBank/DDBJ databases">
        <title>A genome reference for cultivated species of the human gut microbiota.</title>
        <authorList>
            <person name="Zou Y."/>
            <person name="Xue W."/>
            <person name="Luo G."/>
        </authorList>
    </citation>
    <scope>NUCLEOTIDE SEQUENCE [LARGE SCALE GENOMIC DNA]</scope>
    <source>
        <strain evidence="1 2">AM18-2AC</strain>
    </source>
</reference>
<comment type="caution">
    <text evidence="1">The sequence shown here is derived from an EMBL/GenBank/DDBJ whole genome shotgun (WGS) entry which is preliminary data.</text>
</comment>
<dbReference type="AlphaFoldDB" id="A0A414VZ08"/>